<dbReference type="CDD" id="cd02022">
    <property type="entry name" value="DPCK"/>
    <property type="match status" value="1"/>
</dbReference>
<reference evidence="5" key="1">
    <citation type="submission" date="2019-10" db="EMBL/GenBank/DDBJ databases">
        <title>Conservation and host-specific expression of non-tandemly repeated heterogenous ribosome RNA gene in arbuscular mycorrhizal fungi.</title>
        <authorList>
            <person name="Maeda T."/>
            <person name="Kobayashi Y."/>
            <person name="Nakagawa T."/>
            <person name="Ezawa T."/>
            <person name="Yamaguchi K."/>
            <person name="Bino T."/>
            <person name="Nishimoto Y."/>
            <person name="Shigenobu S."/>
            <person name="Kawaguchi M."/>
        </authorList>
    </citation>
    <scope>NUCLEOTIDE SEQUENCE</scope>
    <source>
        <strain evidence="5">HR1</strain>
    </source>
</reference>
<dbReference type="EMBL" id="BLAL01000246">
    <property type="protein sequence ID" value="GES96062.1"/>
    <property type="molecule type" value="Genomic_DNA"/>
</dbReference>
<proteinExistence type="inferred from homology"/>
<evidence type="ECO:0000256" key="2">
    <source>
        <dbReference type="ARBA" id="ARBA00022741"/>
    </source>
</evidence>
<dbReference type="PANTHER" id="PTHR10695:SF46">
    <property type="entry name" value="BIFUNCTIONAL COENZYME A SYNTHASE-RELATED"/>
    <property type="match status" value="1"/>
</dbReference>
<protein>
    <submittedName>
        <fullName evidence="5">Dephospho-CoA kinase</fullName>
    </submittedName>
</protein>
<dbReference type="PANTHER" id="PTHR10695">
    <property type="entry name" value="DEPHOSPHO-COA KINASE-RELATED"/>
    <property type="match status" value="1"/>
</dbReference>
<dbReference type="GO" id="GO:0005524">
    <property type="term" value="F:ATP binding"/>
    <property type="evidence" value="ECO:0007669"/>
    <property type="project" value="UniProtKB-KW"/>
</dbReference>
<keyword evidence="5" id="KW-0418">Kinase</keyword>
<keyword evidence="3" id="KW-0067">ATP-binding</keyword>
<feature type="transmembrane region" description="Helical" evidence="4">
    <location>
        <begin position="199"/>
        <end position="221"/>
    </location>
</feature>
<evidence type="ECO:0000313" key="5">
    <source>
        <dbReference type="EMBL" id="GES96062.1"/>
    </source>
</evidence>
<keyword evidence="5" id="KW-0808">Transferase</keyword>
<dbReference type="GO" id="GO:0005737">
    <property type="term" value="C:cytoplasm"/>
    <property type="evidence" value="ECO:0007669"/>
    <property type="project" value="UniProtKB-ARBA"/>
</dbReference>
<accession>A0A8H3LZR0</accession>
<gene>
    <name evidence="5" type="ORF">RCL2_002270700</name>
</gene>
<evidence type="ECO:0000256" key="1">
    <source>
        <dbReference type="ARBA" id="ARBA00009018"/>
    </source>
</evidence>
<organism evidence="5 6">
    <name type="scientific">Rhizophagus clarus</name>
    <dbReference type="NCBI Taxonomy" id="94130"/>
    <lineage>
        <taxon>Eukaryota</taxon>
        <taxon>Fungi</taxon>
        <taxon>Fungi incertae sedis</taxon>
        <taxon>Mucoromycota</taxon>
        <taxon>Glomeromycotina</taxon>
        <taxon>Glomeromycetes</taxon>
        <taxon>Glomerales</taxon>
        <taxon>Glomeraceae</taxon>
        <taxon>Rhizophagus</taxon>
    </lineage>
</organism>
<dbReference type="InterPro" id="IPR001977">
    <property type="entry name" value="Depp_CoAkinase"/>
</dbReference>
<keyword evidence="4" id="KW-0472">Membrane</keyword>
<dbReference type="FunFam" id="3.40.50.300:FF:000485">
    <property type="entry name" value="Dephospho-CoA kinase CAB5"/>
    <property type="match status" value="1"/>
</dbReference>
<evidence type="ECO:0000256" key="3">
    <source>
        <dbReference type="ARBA" id="ARBA00022840"/>
    </source>
</evidence>
<name>A0A8H3LZR0_9GLOM</name>
<dbReference type="SUPFAM" id="SSF52540">
    <property type="entry name" value="P-loop containing nucleoside triphosphate hydrolases"/>
    <property type="match status" value="1"/>
</dbReference>
<dbReference type="OrthoDB" id="247245at2759"/>
<comment type="caution">
    <text evidence="5">The sequence shown here is derived from an EMBL/GenBank/DDBJ whole genome shotgun (WGS) entry which is preliminary data.</text>
</comment>
<dbReference type="GO" id="GO:0004140">
    <property type="term" value="F:dephospho-CoA kinase activity"/>
    <property type="evidence" value="ECO:0007669"/>
    <property type="project" value="InterPro"/>
</dbReference>
<dbReference type="AlphaFoldDB" id="A0A8H3LZR0"/>
<dbReference type="HAMAP" id="MF_00376">
    <property type="entry name" value="Dephospho_CoA_kinase"/>
    <property type="match status" value="1"/>
</dbReference>
<keyword evidence="2" id="KW-0547">Nucleotide-binding</keyword>
<evidence type="ECO:0000256" key="4">
    <source>
        <dbReference type="SAM" id="Phobius"/>
    </source>
</evidence>
<sequence length="223" mass="25520">MKLIGLTGGIASGKSTISRMILRRKIPLIDGDLLARKVVEPGRPAYKLIIKHFSHDVLNEDGTLDRTKLGNIIFADERQRKILNKCTHPFIRREIFKLLVWYWITGEKIVVLDAPLLIESGLYKWMSTVVVVYVSEQLQLHRLIKRDNLQEHVALQRISAQLPLREKIKYADHVIDNSSELGETERQLNVVLAKVHPTWWNWLITWLGPPTIAVLGLAAVVKS</sequence>
<dbReference type="InterPro" id="IPR027417">
    <property type="entry name" value="P-loop_NTPase"/>
</dbReference>
<dbReference type="PROSITE" id="PS51219">
    <property type="entry name" value="DPCK"/>
    <property type="match status" value="1"/>
</dbReference>
<dbReference type="Pfam" id="PF01121">
    <property type="entry name" value="CoaE"/>
    <property type="match status" value="1"/>
</dbReference>
<dbReference type="Proteomes" id="UP000615446">
    <property type="component" value="Unassembled WGS sequence"/>
</dbReference>
<dbReference type="GO" id="GO:0015937">
    <property type="term" value="P:coenzyme A biosynthetic process"/>
    <property type="evidence" value="ECO:0007669"/>
    <property type="project" value="InterPro"/>
</dbReference>
<comment type="similarity">
    <text evidence="1">Belongs to the CoaE family.</text>
</comment>
<dbReference type="NCBIfam" id="TIGR00152">
    <property type="entry name" value="dephospho-CoA kinase"/>
    <property type="match status" value="1"/>
</dbReference>
<keyword evidence="4" id="KW-0812">Transmembrane</keyword>
<keyword evidence="4" id="KW-1133">Transmembrane helix</keyword>
<evidence type="ECO:0000313" key="6">
    <source>
        <dbReference type="Proteomes" id="UP000615446"/>
    </source>
</evidence>
<dbReference type="Gene3D" id="3.40.50.300">
    <property type="entry name" value="P-loop containing nucleotide triphosphate hydrolases"/>
    <property type="match status" value="1"/>
</dbReference>